<accession>A0A4S2FPC9</accession>
<dbReference type="AlphaFoldDB" id="A0A4S2FPC9"/>
<dbReference type="Proteomes" id="UP000310760">
    <property type="component" value="Unassembled WGS sequence"/>
</dbReference>
<dbReference type="EMBL" id="SRYJ01000015">
    <property type="protein sequence ID" value="TGY70898.1"/>
    <property type="molecule type" value="Genomic_DNA"/>
</dbReference>
<organism evidence="1 2">
    <name type="scientific">Phocaeicola sartorii</name>
    <dbReference type="NCBI Taxonomy" id="671267"/>
    <lineage>
        <taxon>Bacteria</taxon>
        <taxon>Pseudomonadati</taxon>
        <taxon>Bacteroidota</taxon>
        <taxon>Bacteroidia</taxon>
        <taxon>Bacteroidales</taxon>
        <taxon>Bacteroidaceae</taxon>
        <taxon>Phocaeicola</taxon>
    </lineage>
</organism>
<proteinExistence type="predicted"/>
<dbReference type="RefSeq" id="WP_117737093.1">
    <property type="nucleotide sequence ID" value="NZ_SRYJ01000015.1"/>
</dbReference>
<gene>
    <name evidence="1" type="ORF">E5339_08135</name>
</gene>
<comment type="caution">
    <text evidence="1">The sequence shown here is derived from an EMBL/GenBank/DDBJ whole genome shotgun (WGS) entry which is preliminary data.</text>
</comment>
<name>A0A4S2FPC9_9BACT</name>
<evidence type="ECO:0000313" key="1">
    <source>
        <dbReference type="EMBL" id="TGY70898.1"/>
    </source>
</evidence>
<protein>
    <submittedName>
        <fullName evidence="1">Uncharacterized protein</fullName>
    </submittedName>
</protein>
<reference evidence="1 2" key="1">
    <citation type="submission" date="2019-04" db="EMBL/GenBank/DDBJ databases">
        <title>Microbes associate with the intestines of laboratory mice.</title>
        <authorList>
            <person name="Navarre W."/>
            <person name="Wong E."/>
            <person name="Huang K."/>
            <person name="Tropini C."/>
            <person name="Ng K."/>
            <person name="Yu B."/>
        </authorList>
    </citation>
    <scope>NUCLEOTIDE SEQUENCE [LARGE SCALE GENOMIC DNA]</scope>
    <source>
        <strain evidence="1 2">NM22_B1</strain>
    </source>
</reference>
<sequence>MRTDIRECGSTSGFNTGMSYCPLQPDKVAGVILVIHGKKLPKELTAEALEEACHADYPDRIYPITGFSEYAVSGGEPNTTENGYAGSEITGYSARTDTFTLRKFNLALQANLVANKDTLFDMYVFDKNNVIYGEDDGTDELAGFALSGVYPTGQAYDSSGQKAYLAFNAMYSDTEKMMKNMSVKQAGVNLENVLKGLNYVEFVKMTSPENTYKLVDHYDRTDLTAYYGSILSEKASTVVSGASALEYSNGVLTATGGVPVLKSPSILQANGVIGIEQWVQ</sequence>
<evidence type="ECO:0000313" key="2">
    <source>
        <dbReference type="Proteomes" id="UP000310760"/>
    </source>
</evidence>